<keyword evidence="5 6" id="KW-0206">Cytoskeleton</keyword>
<feature type="compositionally biased region" description="Polar residues" evidence="7">
    <location>
        <begin position="315"/>
        <end position="330"/>
    </location>
</feature>
<feature type="compositionally biased region" description="Low complexity" evidence="7">
    <location>
        <begin position="390"/>
        <end position="401"/>
    </location>
</feature>
<evidence type="ECO:0000256" key="2">
    <source>
        <dbReference type="ARBA" id="ARBA00022490"/>
    </source>
</evidence>
<dbReference type="PROSITE" id="PS51491">
    <property type="entry name" value="TAU_MAP_2"/>
    <property type="match status" value="4"/>
</dbReference>
<feature type="compositionally biased region" description="Polar residues" evidence="7">
    <location>
        <begin position="367"/>
        <end position="381"/>
    </location>
</feature>
<feature type="compositionally biased region" description="Basic and acidic residues" evidence="7">
    <location>
        <begin position="576"/>
        <end position="587"/>
    </location>
</feature>
<name>A0A9N9QEB7_9CUCU</name>
<dbReference type="Pfam" id="PF00418">
    <property type="entry name" value="Tubulin-binding"/>
    <property type="match status" value="4"/>
</dbReference>
<proteinExistence type="predicted"/>
<feature type="compositionally biased region" description="Polar residues" evidence="7">
    <location>
        <begin position="116"/>
        <end position="126"/>
    </location>
</feature>
<feature type="compositionally biased region" description="Low complexity" evidence="7">
    <location>
        <begin position="256"/>
        <end position="267"/>
    </location>
</feature>
<feature type="compositionally biased region" description="Basic and acidic residues" evidence="7">
    <location>
        <begin position="339"/>
        <end position="351"/>
    </location>
</feature>
<evidence type="ECO:0000313" key="9">
    <source>
        <dbReference type="Proteomes" id="UP001152799"/>
    </source>
</evidence>
<dbReference type="GO" id="GO:0000226">
    <property type="term" value="P:microtubule cytoskeleton organization"/>
    <property type="evidence" value="ECO:0007669"/>
    <property type="project" value="TreeGrafter"/>
</dbReference>
<dbReference type="AlphaFoldDB" id="A0A9N9QEB7"/>
<dbReference type="GO" id="GO:0005874">
    <property type="term" value="C:microtubule"/>
    <property type="evidence" value="ECO:0007669"/>
    <property type="project" value="UniProtKB-KW"/>
</dbReference>
<evidence type="ECO:0000256" key="1">
    <source>
        <dbReference type="ARBA" id="ARBA00004245"/>
    </source>
</evidence>
<feature type="compositionally biased region" description="Low complexity" evidence="7">
    <location>
        <begin position="161"/>
        <end position="188"/>
    </location>
</feature>
<feature type="region of interest" description="Disordered" evidence="7">
    <location>
        <begin position="560"/>
        <end position="611"/>
    </location>
</feature>
<keyword evidence="4" id="KW-0677">Repeat</keyword>
<feature type="compositionally biased region" description="Pro residues" evidence="7">
    <location>
        <begin position="33"/>
        <end position="46"/>
    </location>
</feature>
<dbReference type="InterPro" id="IPR001084">
    <property type="entry name" value="MAP_tubulin-bd_rpt"/>
</dbReference>
<organism evidence="8 9">
    <name type="scientific">Ceutorhynchus assimilis</name>
    <name type="common">cabbage seed weevil</name>
    <dbReference type="NCBI Taxonomy" id="467358"/>
    <lineage>
        <taxon>Eukaryota</taxon>
        <taxon>Metazoa</taxon>
        <taxon>Ecdysozoa</taxon>
        <taxon>Arthropoda</taxon>
        <taxon>Hexapoda</taxon>
        <taxon>Insecta</taxon>
        <taxon>Pterygota</taxon>
        <taxon>Neoptera</taxon>
        <taxon>Endopterygota</taxon>
        <taxon>Coleoptera</taxon>
        <taxon>Polyphaga</taxon>
        <taxon>Cucujiformia</taxon>
        <taxon>Curculionidae</taxon>
        <taxon>Ceutorhynchinae</taxon>
        <taxon>Ceutorhynchus</taxon>
    </lineage>
</organism>
<reference evidence="8" key="1">
    <citation type="submission" date="2022-01" db="EMBL/GenBank/DDBJ databases">
        <authorList>
            <person name="King R."/>
        </authorList>
    </citation>
    <scope>NUCLEOTIDE SEQUENCE</scope>
</reference>
<evidence type="ECO:0000256" key="6">
    <source>
        <dbReference type="RuleBase" id="RU000686"/>
    </source>
</evidence>
<keyword evidence="6" id="KW-0493">Microtubule</keyword>
<feature type="compositionally biased region" description="Basic and acidic residues" evidence="7">
    <location>
        <begin position="271"/>
        <end position="309"/>
    </location>
</feature>
<feature type="compositionally biased region" description="Polar residues" evidence="7">
    <location>
        <begin position="687"/>
        <end position="699"/>
    </location>
</feature>
<dbReference type="PANTHER" id="PTHR11501">
    <property type="entry name" value="MICROTUBULE-ASSOCIATED PROTEIN"/>
    <property type="match status" value="1"/>
</dbReference>
<gene>
    <name evidence="8" type="ORF">CEUTPL_LOCUS7403</name>
</gene>
<feature type="compositionally biased region" description="Polar residues" evidence="7">
    <location>
        <begin position="20"/>
        <end position="29"/>
    </location>
</feature>
<feature type="region of interest" description="Disordered" evidence="7">
    <location>
        <begin position="674"/>
        <end position="699"/>
    </location>
</feature>
<feature type="compositionally biased region" description="Polar residues" evidence="7">
    <location>
        <begin position="1"/>
        <end position="10"/>
    </location>
</feature>
<evidence type="ECO:0000256" key="3">
    <source>
        <dbReference type="ARBA" id="ARBA00022553"/>
    </source>
</evidence>
<keyword evidence="3" id="KW-0597">Phosphoprotein</keyword>
<dbReference type="GO" id="GO:0031175">
    <property type="term" value="P:neuron projection development"/>
    <property type="evidence" value="ECO:0007669"/>
    <property type="project" value="TreeGrafter"/>
</dbReference>
<dbReference type="PROSITE" id="PS00229">
    <property type="entry name" value="TAU_MAP_1"/>
    <property type="match status" value="1"/>
</dbReference>
<feature type="compositionally biased region" description="Low complexity" evidence="7">
    <location>
        <begin position="92"/>
        <end position="111"/>
    </location>
</feature>
<keyword evidence="2 6" id="KW-0963">Cytoplasm</keyword>
<evidence type="ECO:0000256" key="7">
    <source>
        <dbReference type="SAM" id="MobiDB-lite"/>
    </source>
</evidence>
<evidence type="ECO:0000256" key="4">
    <source>
        <dbReference type="ARBA" id="ARBA00022737"/>
    </source>
</evidence>
<feature type="compositionally biased region" description="Polar residues" evidence="7">
    <location>
        <begin position="404"/>
        <end position="424"/>
    </location>
</feature>
<feature type="region of interest" description="Disordered" evidence="7">
    <location>
        <begin position="1"/>
        <end position="446"/>
    </location>
</feature>
<dbReference type="InterPro" id="IPR027324">
    <property type="entry name" value="MAP2/MAP4/Tau"/>
</dbReference>
<dbReference type="Proteomes" id="UP001152799">
    <property type="component" value="Chromosome 3"/>
</dbReference>
<dbReference type="OrthoDB" id="9378527at2759"/>
<feature type="compositionally biased region" description="Polar residues" evidence="7">
    <location>
        <begin position="212"/>
        <end position="230"/>
    </location>
</feature>
<accession>A0A9N9QEB7</accession>
<comment type="subcellular location">
    <subcellularLocation>
        <location evidence="1 6">Cytoplasm</location>
        <location evidence="1 6">Cytoskeleton</location>
    </subcellularLocation>
</comment>
<feature type="compositionally biased region" description="Basic and acidic residues" evidence="7">
    <location>
        <begin position="596"/>
        <end position="611"/>
    </location>
</feature>
<dbReference type="PANTHER" id="PTHR11501:SF18">
    <property type="entry name" value="MICROTUBULE-ASSOCIATED PROTEIN"/>
    <property type="match status" value="1"/>
</dbReference>
<dbReference type="GO" id="GO:0043005">
    <property type="term" value="C:neuron projection"/>
    <property type="evidence" value="ECO:0007669"/>
    <property type="project" value="TreeGrafter"/>
</dbReference>
<feature type="compositionally biased region" description="Polar residues" evidence="7">
    <location>
        <begin position="72"/>
        <end position="91"/>
    </location>
</feature>
<protein>
    <recommendedName>
        <fullName evidence="6">Microtubule-associated protein</fullName>
    </recommendedName>
</protein>
<feature type="compositionally biased region" description="Basic residues" evidence="7">
    <location>
        <begin position="674"/>
        <end position="685"/>
    </location>
</feature>
<dbReference type="GO" id="GO:0008017">
    <property type="term" value="F:microtubule binding"/>
    <property type="evidence" value="ECO:0007669"/>
    <property type="project" value="InterPro"/>
</dbReference>
<dbReference type="EMBL" id="OU892279">
    <property type="protein sequence ID" value="CAG9766831.1"/>
    <property type="molecule type" value="Genomic_DNA"/>
</dbReference>
<evidence type="ECO:0000256" key="5">
    <source>
        <dbReference type="ARBA" id="ARBA00023212"/>
    </source>
</evidence>
<sequence>MAQQTLSNGPTMDGNHLKTEINNQESQPGKLTPEPPIVTPSPPNPNGPFLVRPPLSRSDSRQNFQYRPPFSPQTFVNSGPQSLSPQVLSGYQPSSPLNSGPQSLSPQPLSGYHPSSPVNSGPQSIGPQYLSGPQIRPGVNRPPVANQPFVQRGPPLGPGGTRLPQGNNSPQQQQRPVFRPQSPFQRPPLLGQRPQVYQQSSVPAYRPRTNLEDSLSSLNRSQTLDSSELENPNIADDGRRLSVDQRPPSAASLARSFSTSPNQSQSSMENVFKKEEVVTSRPESRSGSRMDKIVENDVKIERNPSENRGDIINGELTTKSSEIDSSNYIIHNSAPPKQDLQEEAKKKDNMELKLANFNKGDNDSGVDESTQGNDQSCNGDSRTLRKPPKSRTSSSTPTKARSMSRGSKTPSSLQSPDSAATTPGSADKKKVPMNKIQVGSAPSPNLKVVKSKIGSLDNATYKPGGGKVKIEHKKLDFKNAGSRIEAKNDKYVPKGGEKKEVQSARGSRTVTAPTRIISQKLEWNARSKIGSLENAAYKPKGGDKKIESVKLNFKDKAAPKVGSKDNIKHQPGGGDVKIENRKIELHASSKVGSMDNVKHKPTGGDKKIFDDKDYLKQSGKSSMDQSLSGSQAYEEIEYTLIKPATKNMNSPIDVTRRILDTLNEEEICNFSRRFTRSGSTRRKVTTPRGNESSKPQWRF</sequence>
<evidence type="ECO:0000313" key="8">
    <source>
        <dbReference type="EMBL" id="CAG9766831.1"/>
    </source>
</evidence>
<keyword evidence="9" id="KW-1185">Reference proteome</keyword>